<proteinExistence type="predicted"/>
<evidence type="ECO:0000313" key="3">
    <source>
        <dbReference type="EMBL" id="CAJ0579439.1"/>
    </source>
</evidence>
<dbReference type="InterPro" id="IPR006047">
    <property type="entry name" value="GH13_cat_dom"/>
</dbReference>
<dbReference type="PANTHER" id="PTHR10357:SF179">
    <property type="entry name" value="NEUTRAL AND BASIC AMINO ACID TRANSPORT PROTEIN RBAT"/>
    <property type="match status" value="1"/>
</dbReference>
<protein>
    <recommendedName>
        <fullName evidence="2">Glycosyl hydrolase family 13 catalytic domain-containing protein</fullName>
    </recommendedName>
</protein>
<reference evidence="3" key="1">
    <citation type="submission" date="2023-06" db="EMBL/GenBank/DDBJ databases">
        <authorList>
            <person name="Delattre M."/>
        </authorList>
    </citation>
    <scope>NUCLEOTIDE SEQUENCE</scope>
    <source>
        <strain evidence="3">AF72</strain>
    </source>
</reference>
<name>A0AA36G4S7_9BILA</name>
<feature type="transmembrane region" description="Helical" evidence="1">
    <location>
        <begin position="55"/>
        <end position="78"/>
    </location>
</feature>
<feature type="domain" description="Glycosyl hydrolase family 13 catalytic" evidence="2">
    <location>
        <begin position="98"/>
        <end position="501"/>
    </location>
</feature>
<dbReference type="SUPFAM" id="SSF51445">
    <property type="entry name" value="(Trans)glycosidases"/>
    <property type="match status" value="1"/>
</dbReference>
<sequence>MAASEEEKGALVETGQAKFEKETDTVVVGGSKIVGLTKEQLEQYKNDPFWKPFRYILFGLFWLAWLAMFIGAILIVLLSPKCAAKQEPDWWQTKVSYQLLTPTFYDSNGDGVGDFLGIKEKLDNLRKLGVTTIYPTPVITTDKDELYSEYDVIDHMKVDPRFGSEEDFQALSNAVHDRDMYLVIDLPISCVSVKHPWFKNSLKSDFFVWASPNEPSFKSPRFLDSPWHKPKKYLTCNVGNARNSKNAVLNWKNPKVQAYFKEVIEKYLKMGVDGFHIDHVSLLATKPDGSSDHDAAIEILKKLGGDVVSFAEQSDAVSNKKIVLFSSLRDVEELHVKAQESGALHHVIDTSFSALNSSSCSDGVAQCVHKALDDSYARHSSDNFTPFWQFSNPHSARLASRFDQETANLLTFAQLTLPGAISVYYGQEIGLENVAGASNGQRGVMQWKPKGEDHHGFVNGEAIKDIFYPEQKTDKEADNFEAQYSNPNSALKVFQKLAKLRQRDEALILGVTVRHALIGDVISYSRYVRGENGTATGSAYLAVLNFGNTEAEVDCTKLEAEGIIPTNKKLDAAEVSAVSAGVTGYTPRQKLDASAEKLKLPAKQAILLKL</sequence>
<keyword evidence="1" id="KW-0812">Transmembrane</keyword>
<dbReference type="Pfam" id="PF16028">
    <property type="entry name" value="SLC3A2_N"/>
    <property type="match status" value="1"/>
</dbReference>
<dbReference type="GO" id="GO:0005975">
    <property type="term" value="P:carbohydrate metabolic process"/>
    <property type="evidence" value="ECO:0007669"/>
    <property type="project" value="InterPro"/>
</dbReference>
<evidence type="ECO:0000313" key="4">
    <source>
        <dbReference type="Proteomes" id="UP001177023"/>
    </source>
</evidence>
<dbReference type="Proteomes" id="UP001177023">
    <property type="component" value="Unassembled WGS sequence"/>
</dbReference>
<dbReference type="Pfam" id="PF00128">
    <property type="entry name" value="Alpha-amylase"/>
    <property type="match status" value="1"/>
</dbReference>
<evidence type="ECO:0000256" key="1">
    <source>
        <dbReference type="SAM" id="Phobius"/>
    </source>
</evidence>
<dbReference type="PANTHER" id="PTHR10357">
    <property type="entry name" value="ALPHA-AMYLASE FAMILY MEMBER"/>
    <property type="match status" value="1"/>
</dbReference>
<dbReference type="InterPro" id="IPR017853">
    <property type="entry name" value="GH"/>
</dbReference>
<keyword evidence="1" id="KW-1133">Transmembrane helix</keyword>
<feature type="non-terminal residue" evidence="3">
    <location>
        <position position="1"/>
    </location>
</feature>
<dbReference type="InterPro" id="IPR031984">
    <property type="entry name" value="SLC3A2_N"/>
</dbReference>
<keyword evidence="4" id="KW-1185">Reference proteome</keyword>
<evidence type="ECO:0000259" key="2">
    <source>
        <dbReference type="SMART" id="SM00642"/>
    </source>
</evidence>
<dbReference type="EMBL" id="CATQJA010002657">
    <property type="protein sequence ID" value="CAJ0579439.1"/>
    <property type="molecule type" value="Genomic_DNA"/>
</dbReference>
<comment type="caution">
    <text evidence="3">The sequence shown here is derived from an EMBL/GenBank/DDBJ whole genome shotgun (WGS) entry which is preliminary data.</text>
</comment>
<keyword evidence="1" id="KW-0472">Membrane</keyword>
<dbReference type="SMART" id="SM00642">
    <property type="entry name" value="Aamy"/>
    <property type="match status" value="1"/>
</dbReference>
<accession>A0AA36G4S7</accession>
<dbReference type="Gene3D" id="3.20.20.80">
    <property type="entry name" value="Glycosidases"/>
    <property type="match status" value="2"/>
</dbReference>
<organism evidence="3 4">
    <name type="scientific">Mesorhabditis spiculigera</name>
    <dbReference type="NCBI Taxonomy" id="96644"/>
    <lineage>
        <taxon>Eukaryota</taxon>
        <taxon>Metazoa</taxon>
        <taxon>Ecdysozoa</taxon>
        <taxon>Nematoda</taxon>
        <taxon>Chromadorea</taxon>
        <taxon>Rhabditida</taxon>
        <taxon>Rhabditina</taxon>
        <taxon>Rhabditomorpha</taxon>
        <taxon>Rhabditoidea</taxon>
        <taxon>Rhabditidae</taxon>
        <taxon>Mesorhabditinae</taxon>
        <taxon>Mesorhabditis</taxon>
    </lineage>
</organism>
<gene>
    <name evidence="3" type="ORF">MSPICULIGERA_LOCUS17658</name>
</gene>
<dbReference type="AlphaFoldDB" id="A0AA36G4S7"/>